<dbReference type="Proteomes" id="UP001341840">
    <property type="component" value="Unassembled WGS sequence"/>
</dbReference>
<gene>
    <name evidence="2" type="ORF">PIB30_034525</name>
</gene>
<name>A0ABU6QCF8_9FABA</name>
<proteinExistence type="predicted"/>
<protein>
    <submittedName>
        <fullName evidence="2">Uncharacterized protein</fullName>
    </submittedName>
</protein>
<evidence type="ECO:0000313" key="3">
    <source>
        <dbReference type="Proteomes" id="UP001341840"/>
    </source>
</evidence>
<evidence type="ECO:0000313" key="2">
    <source>
        <dbReference type="EMBL" id="MED6109529.1"/>
    </source>
</evidence>
<accession>A0ABU6QCF8</accession>
<comment type="caution">
    <text evidence="2">The sequence shown here is derived from an EMBL/GenBank/DDBJ whole genome shotgun (WGS) entry which is preliminary data.</text>
</comment>
<reference evidence="2 3" key="1">
    <citation type="journal article" date="2023" name="Plants (Basel)">
        <title>Bridging the Gap: Combining Genomics and Transcriptomics Approaches to Understand Stylosanthes scabra, an Orphan Legume from the Brazilian Caatinga.</title>
        <authorList>
            <person name="Ferreira-Neto J.R.C."/>
            <person name="da Silva M.D."/>
            <person name="Binneck E."/>
            <person name="de Melo N.F."/>
            <person name="da Silva R.H."/>
            <person name="de Melo A.L.T.M."/>
            <person name="Pandolfi V."/>
            <person name="Bustamante F.O."/>
            <person name="Brasileiro-Vidal A.C."/>
            <person name="Benko-Iseppon A.M."/>
        </authorList>
    </citation>
    <scope>NUCLEOTIDE SEQUENCE [LARGE SCALE GENOMIC DNA]</scope>
    <source>
        <tissue evidence="2">Leaves</tissue>
    </source>
</reference>
<keyword evidence="3" id="KW-1185">Reference proteome</keyword>
<evidence type="ECO:0000256" key="1">
    <source>
        <dbReference type="SAM" id="MobiDB-lite"/>
    </source>
</evidence>
<feature type="region of interest" description="Disordered" evidence="1">
    <location>
        <begin position="144"/>
        <end position="172"/>
    </location>
</feature>
<dbReference type="EMBL" id="JASCZI010000161">
    <property type="protein sequence ID" value="MED6109529.1"/>
    <property type="molecule type" value="Genomic_DNA"/>
</dbReference>
<sequence length="214" mass="23754">MAEELFYFVVHPNGVIVRRETGASFESSAPVMFRHNRVRTLVELKQLILSHLGPAGSIEIANLAYRFQAITADNRLEYRPSWISDDSHVWMTFEVHKRVMDGKFMEFYAEVRHVGSSSGFRPPGPSTDPAPSHVLALEDATMRDYNSGEDSDYGEDSSCHGTEEDEEVPNTPAGCPRLVLPTLLPIPDLAHQLNIDTMPTSSNPPCKVLKASLG</sequence>
<organism evidence="2 3">
    <name type="scientific">Stylosanthes scabra</name>
    <dbReference type="NCBI Taxonomy" id="79078"/>
    <lineage>
        <taxon>Eukaryota</taxon>
        <taxon>Viridiplantae</taxon>
        <taxon>Streptophyta</taxon>
        <taxon>Embryophyta</taxon>
        <taxon>Tracheophyta</taxon>
        <taxon>Spermatophyta</taxon>
        <taxon>Magnoliopsida</taxon>
        <taxon>eudicotyledons</taxon>
        <taxon>Gunneridae</taxon>
        <taxon>Pentapetalae</taxon>
        <taxon>rosids</taxon>
        <taxon>fabids</taxon>
        <taxon>Fabales</taxon>
        <taxon>Fabaceae</taxon>
        <taxon>Papilionoideae</taxon>
        <taxon>50 kb inversion clade</taxon>
        <taxon>dalbergioids sensu lato</taxon>
        <taxon>Dalbergieae</taxon>
        <taxon>Pterocarpus clade</taxon>
        <taxon>Stylosanthes</taxon>
    </lineage>
</organism>